<accession>A0A1C4DTG9</accession>
<dbReference type="EMBL" id="FMBI01000029">
    <property type="protein sequence ID" value="SCC34657.1"/>
    <property type="molecule type" value="Genomic_DNA"/>
</dbReference>
<proteinExistence type="predicted"/>
<evidence type="ECO:0000313" key="2">
    <source>
        <dbReference type="Proteomes" id="UP000195991"/>
    </source>
</evidence>
<organism evidence="1 2">
    <name type="scientific">Bacillus thuringiensis</name>
    <dbReference type="NCBI Taxonomy" id="1428"/>
    <lineage>
        <taxon>Bacteria</taxon>
        <taxon>Bacillati</taxon>
        <taxon>Bacillota</taxon>
        <taxon>Bacilli</taxon>
        <taxon>Bacillales</taxon>
        <taxon>Bacillaceae</taxon>
        <taxon>Bacillus</taxon>
        <taxon>Bacillus cereus group</taxon>
    </lineage>
</organism>
<evidence type="ECO:0000313" key="1">
    <source>
        <dbReference type="EMBL" id="SCC34657.1"/>
    </source>
</evidence>
<sequence length="30" mass="3231">MISNIELVLDVKASLAEGPCWNENIGAETI</sequence>
<gene>
    <name evidence="1" type="ORF">BTT61001_02635</name>
</gene>
<protein>
    <submittedName>
        <fullName evidence="1">Regucalcin family protein</fullName>
    </submittedName>
</protein>
<name>A0A1C4DTG9_BACTU</name>
<dbReference type="AlphaFoldDB" id="A0A1C4DTG9"/>
<dbReference type="Proteomes" id="UP000195991">
    <property type="component" value="Unassembled WGS sequence"/>
</dbReference>
<reference evidence="1 2" key="1">
    <citation type="submission" date="2016-08" db="EMBL/GenBank/DDBJ databases">
        <authorList>
            <person name="Seilhamer J.J."/>
        </authorList>
    </citation>
    <scope>NUCLEOTIDE SEQUENCE [LARGE SCALE GENOMIC DNA]</scope>
    <source>
        <strain evidence="1 2">IEBC_T61001</strain>
    </source>
</reference>